<dbReference type="SMART" id="SM00355">
    <property type="entry name" value="ZnF_C2H2"/>
    <property type="match status" value="3"/>
</dbReference>
<feature type="domain" description="C2H2-type" evidence="10">
    <location>
        <begin position="26"/>
        <end position="53"/>
    </location>
</feature>
<dbReference type="EMBL" id="GL444196">
    <property type="protein sequence ID" value="EFN61220.1"/>
    <property type="molecule type" value="Genomic_DNA"/>
</dbReference>
<keyword evidence="6" id="KW-0805">Transcription regulation</keyword>
<dbReference type="InterPro" id="IPR036236">
    <property type="entry name" value="Znf_C2H2_sf"/>
</dbReference>
<sequence length="261" mass="30160">MLAAATLYWSQSTGVHRQPLADHCRLSCPSCGRSYKYRSGLRSHMAECLSEREKLEADFLWQQQQQQHQQVQSYRQQRQPFTAKDVRLLIKAFSIAQLFAQSFFGASLIQYRLHAWFELFEKRFEKKEKERRAQAAVFRPKCAFCGLLVRKRYSREISRIGLVSCAFGRKPYDVNRPPCMLAASLATDLVSTGDGGELRYRCVMCGRGYRSRSSLTRHSRYECGRLGSRYTFTCTLCGKYFCRPDHLKQHILNIHGSAAAK</sequence>
<evidence type="ECO:0000256" key="2">
    <source>
        <dbReference type="ARBA" id="ARBA00022723"/>
    </source>
</evidence>
<evidence type="ECO:0000256" key="1">
    <source>
        <dbReference type="ARBA" id="ARBA00004123"/>
    </source>
</evidence>
<dbReference type="GO" id="GO:0005634">
    <property type="term" value="C:nucleus"/>
    <property type="evidence" value="ECO:0007669"/>
    <property type="project" value="UniProtKB-SubCell"/>
</dbReference>
<evidence type="ECO:0000256" key="7">
    <source>
        <dbReference type="ARBA" id="ARBA00023163"/>
    </source>
</evidence>
<dbReference type="Pfam" id="PF00096">
    <property type="entry name" value="zf-C2H2"/>
    <property type="match status" value="3"/>
</dbReference>
<evidence type="ECO:0000256" key="9">
    <source>
        <dbReference type="PROSITE-ProRule" id="PRU00042"/>
    </source>
</evidence>
<keyword evidence="3" id="KW-0677">Repeat</keyword>
<evidence type="ECO:0000313" key="12">
    <source>
        <dbReference type="Proteomes" id="UP000000311"/>
    </source>
</evidence>
<accession>E2AZC2</accession>
<protein>
    <submittedName>
        <fullName evidence="11">POZ-, AT hook-, and zinc finger-containing protein 1</fullName>
    </submittedName>
</protein>
<keyword evidence="8" id="KW-0539">Nucleus</keyword>
<dbReference type="InParanoid" id="E2AZC2"/>
<evidence type="ECO:0000256" key="5">
    <source>
        <dbReference type="ARBA" id="ARBA00022833"/>
    </source>
</evidence>
<dbReference type="GO" id="GO:0003677">
    <property type="term" value="F:DNA binding"/>
    <property type="evidence" value="ECO:0007669"/>
    <property type="project" value="UniProtKB-KW"/>
</dbReference>
<dbReference type="Gene3D" id="3.30.160.60">
    <property type="entry name" value="Classic Zinc Finger"/>
    <property type="match status" value="1"/>
</dbReference>
<keyword evidence="5" id="KW-0862">Zinc</keyword>
<evidence type="ECO:0000259" key="10">
    <source>
        <dbReference type="PROSITE" id="PS50157"/>
    </source>
</evidence>
<dbReference type="GO" id="GO:0000981">
    <property type="term" value="F:DNA-binding transcription factor activity, RNA polymerase II-specific"/>
    <property type="evidence" value="ECO:0007669"/>
    <property type="project" value="TreeGrafter"/>
</dbReference>
<organism evidence="12">
    <name type="scientific">Camponotus floridanus</name>
    <name type="common">Florida carpenter ant</name>
    <dbReference type="NCBI Taxonomy" id="104421"/>
    <lineage>
        <taxon>Eukaryota</taxon>
        <taxon>Metazoa</taxon>
        <taxon>Ecdysozoa</taxon>
        <taxon>Arthropoda</taxon>
        <taxon>Hexapoda</taxon>
        <taxon>Insecta</taxon>
        <taxon>Pterygota</taxon>
        <taxon>Neoptera</taxon>
        <taxon>Endopterygota</taxon>
        <taxon>Hymenoptera</taxon>
        <taxon>Apocrita</taxon>
        <taxon>Aculeata</taxon>
        <taxon>Formicoidea</taxon>
        <taxon>Formicidae</taxon>
        <taxon>Formicinae</taxon>
        <taxon>Camponotus</taxon>
    </lineage>
</organism>
<dbReference type="PANTHER" id="PTHR24394">
    <property type="entry name" value="ZINC FINGER PROTEIN"/>
    <property type="match status" value="1"/>
</dbReference>
<evidence type="ECO:0000256" key="8">
    <source>
        <dbReference type="ARBA" id="ARBA00023242"/>
    </source>
</evidence>
<proteinExistence type="predicted"/>
<dbReference type="Proteomes" id="UP000000311">
    <property type="component" value="Unassembled WGS sequence"/>
</dbReference>
<dbReference type="GO" id="GO:0008270">
    <property type="term" value="F:zinc ion binding"/>
    <property type="evidence" value="ECO:0007669"/>
    <property type="project" value="UniProtKB-KW"/>
</dbReference>
<dbReference type="InterPro" id="IPR013087">
    <property type="entry name" value="Znf_C2H2_type"/>
</dbReference>
<keyword evidence="2" id="KW-0479">Metal-binding</keyword>
<dbReference type="PROSITE" id="PS50157">
    <property type="entry name" value="ZINC_FINGER_C2H2_2"/>
    <property type="match status" value="3"/>
</dbReference>
<dbReference type="OrthoDB" id="407106at2759"/>
<gene>
    <name evidence="11" type="ORF">EAG_02235</name>
</gene>
<comment type="subcellular location">
    <subcellularLocation>
        <location evidence="1">Nucleus</location>
    </subcellularLocation>
</comment>
<dbReference type="SUPFAM" id="SSF57667">
    <property type="entry name" value="beta-beta-alpha zinc fingers"/>
    <property type="match status" value="1"/>
</dbReference>
<name>E2AZC2_CAMFO</name>
<dbReference type="PANTHER" id="PTHR24394:SF48">
    <property type="entry name" value="ZINC FINGER PROTEIN 771"/>
    <property type="match status" value="1"/>
</dbReference>
<dbReference type="PROSITE" id="PS00028">
    <property type="entry name" value="ZINC_FINGER_C2H2_1"/>
    <property type="match status" value="1"/>
</dbReference>
<reference evidence="11 12" key="1">
    <citation type="journal article" date="2010" name="Science">
        <title>Genomic comparison of the ants Camponotus floridanus and Harpegnathos saltator.</title>
        <authorList>
            <person name="Bonasio R."/>
            <person name="Zhang G."/>
            <person name="Ye C."/>
            <person name="Mutti N.S."/>
            <person name="Fang X."/>
            <person name="Qin N."/>
            <person name="Donahue G."/>
            <person name="Yang P."/>
            <person name="Li Q."/>
            <person name="Li C."/>
            <person name="Zhang P."/>
            <person name="Huang Z."/>
            <person name="Berger S.L."/>
            <person name="Reinberg D."/>
            <person name="Wang J."/>
            <person name="Liebig J."/>
        </authorList>
    </citation>
    <scope>NUCLEOTIDE SEQUENCE [LARGE SCALE GENOMIC DNA]</scope>
    <source>
        <strain evidence="12">C129</strain>
    </source>
</reference>
<feature type="domain" description="C2H2-type" evidence="10">
    <location>
        <begin position="232"/>
        <end position="260"/>
    </location>
</feature>
<keyword evidence="12" id="KW-1185">Reference proteome</keyword>
<keyword evidence="7" id="KW-0804">Transcription</keyword>
<keyword evidence="4 9" id="KW-0863">Zinc-finger</keyword>
<evidence type="ECO:0000256" key="4">
    <source>
        <dbReference type="ARBA" id="ARBA00022771"/>
    </source>
</evidence>
<dbReference type="AlphaFoldDB" id="E2AZC2"/>
<evidence type="ECO:0000313" key="11">
    <source>
        <dbReference type="EMBL" id="EFN61220.1"/>
    </source>
</evidence>
<feature type="domain" description="C2H2-type" evidence="10">
    <location>
        <begin position="200"/>
        <end position="227"/>
    </location>
</feature>
<evidence type="ECO:0000256" key="6">
    <source>
        <dbReference type="ARBA" id="ARBA00023015"/>
    </source>
</evidence>
<evidence type="ECO:0000256" key="3">
    <source>
        <dbReference type="ARBA" id="ARBA00022737"/>
    </source>
</evidence>